<keyword evidence="7 9" id="KW-0630">Potassium</keyword>
<reference evidence="12" key="1">
    <citation type="journal article" date="2014" name="Proc. Natl. Acad. Sci. U.S.A.">
        <title>Extensive sampling of basidiomycete genomes demonstrates inadequacy of the white-rot/brown-rot paradigm for wood decay fungi.</title>
        <authorList>
            <person name="Riley R."/>
            <person name="Salamov A.A."/>
            <person name="Brown D.W."/>
            <person name="Nagy L.G."/>
            <person name="Floudas D."/>
            <person name="Held B.W."/>
            <person name="Levasseur A."/>
            <person name="Lombard V."/>
            <person name="Morin E."/>
            <person name="Otillar R."/>
            <person name="Lindquist E.A."/>
            <person name="Sun H."/>
            <person name="LaButti K.M."/>
            <person name="Schmutz J."/>
            <person name="Jabbour D."/>
            <person name="Luo H."/>
            <person name="Baker S.E."/>
            <person name="Pisabarro A.G."/>
            <person name="Walton J.D."/>
            <person name="Blanchette R.A."/>
            <person name="Henrissat B."/>
            <person name="Martin F."/>
            <person name="Cullen D."/>
            <person name="Hibbett D.S."/>
            <person name="Grigoriev I.V."/>
        </authorList>
    </citation>
    <scope>NUCLEOTIDE SEQUENCE [LARGE SCALE GENOMIC DNA]</scope>
    <source>
        <strain evidence="12">PC15</strain>
    </source>
</reference>
<comment type="function">
    <text evidence="9">Catalyzes the phosphorylation of ribose at O-5 in a reaction requiring ATP and magnesium. The resulting D-ribose-5-phosphate can then be used either for sythesis of nucleotides, histidine, and tryptophan, or as a component of the pentose phosphate pathway.</text>
</comment>
<dbReference type="Pfam" id="PF00294">
    <property type="entry name" value="PfkB"/>
    <property type="match status" value="1"/>
</dbReference>
<keyword evidence="1 9" id="KW-0808">Transferase</keyword>
<dbReference type="GO" id="GO:0046872">
    <property type="term" value="F:metal ion binding"/>
    <property type="evidence" value="ECO:0007669"/>
    <property type="project" value="UniProtKB-KW"/>
</dbReference>
<feature type="binding site" evidence="9">
    <location>
        <position position="312"/>
    </location>
    <ligand>
        <name>K(+)</name>
        <dbReference type="ChEBI" id="CHEBI:29103"/>
    </ligand>
</feature>
<keyword evidence="9" id="KW-0539">Nucleus</keyword>
<evidence type="ECO:0000256" key="1">
    <source>
        <dbReference type="ARBA" id="ARBA00022679"/>
    </source>
</evidence>
<name>A0A067NIN8_PLEO1</name>
<feature type="binding site" evidence="9">
    <location>
        <position position="306"/>
    </location>
    <ligand>
        <name>K(+)</name>
        <dbReference type="ChEBI" id="CHEBI:29103"/>
    </ligand>
</feature>
<keyword evidence="8 9" id="KW-0119">Carbohydrate metabolism</keyword>
<feature type="binding site" evidence="9">
    <location>
        <position position="258"/>
    </location>
    <ligand>
        <name>K(+)</name>
        <dbReference type="ChEBI" id="CHEBI:29103"/>
    </ligand>
</feature>
<dbReference type="GO" id="GO:0005524">
    <property type="term" value="F:ATP binding"/>
    <property type="evidence" value="ECO:0007669"/>
    <property type="project" value="UniProtKB-UniRule"/>
</dbReference>
<evidence type="ECO:0000256" key="6">
    <source>
        <dbReference type="ARBA" id="ARBA00022842"/>
    </source>
</evidence>
<dbReference type="GO" id="GO:0004747">
    <property type="term" value="F:ribokinase activity"/>
    <property type="evidence" value="ECO:0007669"/>
    <property type="project" value="UniProtKB-UniRule"/>
</dbReference>
<dbReference type="UniPathway" id="UPA00916">
    <property type="reaction ID" value="UER00889"/>
</dbReference>
<dbReference type="InterPro" id="IPR011611">
    <property type="entry name" value="PfkB_dom"/>
</dbReference>
<feature type="binding site" evidence="9">
    <location>
        <position position="135"/>
    </location>
    <ligand>
        <name>substrate</name>
    </ligand>
</feature>
<comment type="similarity">
    <text evidence="9">Belongs to the carbohydrate kinase PfkB family. Ribokinase subfamily.</text>
</comment>
<keyword evidence="5 9" id="KW-0067">ATP-binding</keyword>
<dbReference type="InterPro" id="IPR029056">
    <property type="entry name" value="Ribokinase-like"/>
</dbReference>
<evidence type="ECO:0000256" key="8">
    <source>
        <dbReference type="ARBA" id="ARBA00023277"/>
    </source>
</evidence>
<feature type="binding site" evidence="9">
    <location>
        <position position="256"/>
    </location>
    <ligand>
        <name>K(+)</name>
        <dbReference type="ChEBI" id="CHEBI:29103"/>
    </ligand>
</feature>
<dbReference type="Proteomes" id="UP000027073">
    <property type="component" value="Unassembled WGS sequence"/>
</dbReference>
<keyword evidence="4 9" id="KW-0418">Kinase</keyword>
<feature type="active site" description="Proton acceptor" evidence="9">
    <location>
        <position position="262"/>
    </location>
</feature>
<dbReference type="CDD" id="cd01174">
    <property type="entry name" value="ribokinase"/>
    <property type="match status" value="1"/>
</dbReference>
<proteinExistence type="inferred from homology"/>
<evidence type="ECO:0000256" key="7">
    <source>
        <dbReference type="ARBA" id="ARBA00022958"/>
    </source>
</evidence>
<dbReference type="InterPro" id="IPR011877">
    <property type="entry name" value="Ribokinase"/>
</dbReference>
<dbReference type="HAMAP" id="MF_01987">
    <property type="entry name" value="Ribokinase"/>
    <property type="match status" value="1"/>
</dbReference>
<dbReference type="GO" id="GO:0005634">
    <property type="term" value="C:nucleus"/>
    <property type="evidence" value="ECO:0007669"/>
    <property type="project" value="UniProtKB-SubCell"/>
</dbReference>
<dbReference type="AlphaFoldDB" id="A0A067NIN8"/>
<comment type="cofactor">
    <cofactor evidence="9">
        <name>Mg(2+)</name>
        <dbReference type="ChEBI" id="CHEBI:18420"/>
    </cofactor>
    <text evidence="9">Requires a divalent cation, most likely magnesium in vivo, as an electrophilic catalyst to aid phosphoryl group transfer. It is the chelate of the metal and the nucleotide that is the actual substrate.</text>
</comment>
<dbReference type="STRING" id="1137138.A0A067NIN8"/>
<dbReference type="VEuPathDB" id="FungiDB:PLEOSDRAFT_1076909"/>
<dbReference type="InterPro" id="IPR002139">
    <property type="entry name" value="Ribo/fructo_kinase"/>
</dbReference>
<evidence type="ECO:0000256" key="3">
    <source>
        <dbReference type="ARBA" id="ARBA00022741"/>
    </source>
</evidence>
<feature type="binding site" evidence="9">
    <location>
        <position position="262"/>
    </location>
    <ligand>
        <name>substrate</name>
    </ligand>
</feature>
<dbReference type="InParanoid" id="A0A067NIN8"/>
<dbReference type="FunCoup" id="A0A067NIN8">
    <property type="interactions" value="93"/>
</dbReference>
<evidence type="ECO:0000256" key="4">
    <source>
        <dbReference type="ARBA" id="ARBA00022777"/>
    </source>
</evidence>
<feature type="binding site" evidence="9">
    <location>
        <begin position="261"/>
        <end position="262"/>
    </location>
    <ligand>
        <name>ATP</name>
        <dbReference type="ChEBI" id="CHEBI:30616"/>
    </ligand>
</feature>
<sequence length="321" mass="34680">MTPPRCLVRGSLNNDEYLHVKNLVRAGETIFSTKYERRAGGKGANQAVAIAKAGGRVDLLGSVGEDGIWLIQYLQAIGVSTDNVSVVETHTGRAMIQVADDGENSIILYPGANFYPLPLPRALDSRYTHLLLQNEVLFSSTQTYLRLSKSCNPPIVSIFNPSPIPSKEQVAQFPWSNLDWLIVNQGEATALCEILTEESILKDTPISEIIAKLCDAPAFYRSTNIICTLGAKGVFAHTLHGTIVVPAASLRGPVIDTTGAGDCFTGFFVAGLLEHSANKISTTLSLPELESILRTSVEAAGICVQRRGTIESIPTRKELTQ</sequence>
<dbReference type="PANTHER" id="PTHR10584">
    <property type="entry name" value="SUGAR KINASE"/>
    <property type="match status" value="1"/>
</dbReference>
<evidence type="ECO:0000259" key="10">
    <source>
        <dbReference type="Pfam" id="PF00294"/>
    </source>
</evidence>
<dbReference type="PANTHER" id="PTHR10584:SF166">
    <property type="entry name" value="RIBOKINASE"/>
    <property type="match status" value="1"/>
</dbReference>
<comment type="activity regulation">
    <text evidence="9">Activated by a monovalent cation that binds near, but not in, the active site. The most likely occupant of the site in vivo is potassium. Ion binding induces a conformational change that may alter substrate affinity.</text>
</comment>
<feature type="binding site" evidence="9">
    <location>
        <begin position="41"/>
        <end position="45"/>
    </location>
    <ligand>
        <name>substrate</name>
    </ligand>
</feature>
<evidence type="ECO:0000256" key="9">
    <source>
        <dbReference type="HAMAP-Rule" id="MF_03215"/>
    </source>
</evidence>
<dbReference type="HOGENOM" id="CLU_027634_2_1_1"/>
<keyword evidence="2 9" id="KW-0479">Metal-binding</keyword>
<accession>A0A067NIN8</accession>
<feature type="binding site" evidence="9">
    <location>
        <begin position="13"/>
        <end position="15"/>
    </location>
    <ligand>
        <name>substrate</name>
    </ligand>
</feature>
<evidence type="ECO:0000256" key="2">
    <source>
        <dbReference type="ARBA" id="ARBA00022723"/>
    </source>
</evidence>
<comment type="subcellular location">
    <subcellularLocation>
        <location evidence="9">Cytoplasm</location>
    </subcellularLocation>
    <subcellularLocation>
        <location evidence="9">Nucleus</location>
    </subcellularLocation>
</comment>
<comment type="caution">
    <text evidence="9">Lacks conserved residue(s) required for the propagation of feature annotation.</text>
</comment>
<keyword evidence="9" id="KW-0963">Cytoplasm</keyword>
<feature type="domain" description="Carbohydrate kinase PfkB" evidence="10">
    <location>
        <begin position="6"/>
        <end position="316"/>
    </location>
</feature>
<gene>
    <name evidence="11" type="ORF">PLEOSDRAFT_1076909</name>
</gene>
<keyword evidence="6 9" id="KW-0460">Magnesium</keyword>
<dbReference type="SUPFAM" id="SSF53613">
    <property type="entry name" value="Ribokinase-like"/>
    <property type="match status" value="1"/>
</dbReference>
<dbReference type="GO" id="GO:0019303">
    <property type="term" value="P:D-ribose catabolic process"/>
    <property type="evidence" value="ECO:0007669"/>
    <property type="project" value="UniProtKB-UniRule"/>
</dbReference>
<keyword evidence="3 9" id="KW-0547">Nucleotide-binding</keyword>
<dbReference type="EMBL" id="KL198008">
    <property type="protein sequence ID" value="KDQ27873.1"/>
    <property type="molecule type" value="Genomic_DNA"/>
</dbReference>
<dbReference type="PRINTS" id="PR00990">
    <property type="entry name" value="RIBOKINASE"/>
</dbReference>
<comment type="subunit">
    <text evidence="9">Homodimer.</text>
</comment>
<dbReference type="Gene3D" id="3.40.1190.20">
    <property type="match status" value="1"/>
</dbReference>
<organism evidence="11 12">
    <name type="scientific">Pleurotus ostreatus (strain PC15)</name>
    <name type="common">Oyster mushroom</name>
    <dbReference type="NCBI Taxonomy" id="1137138"/>
    <lineage>
        <taxon>Eukaryota</taxon>
        <taxon>Fungi</taxon>
        <taxon>Dikarya</taxon>
        <taxon>Basidiomycota</taxon>
        <taxon>Agaricomycotina</taxon>
        <taxon>Agaricomycetes</taxon>
        <taxon>Agaricomycetidae</taxon>
        <taxon>Agaricales</taxon>
        <taxon>Pleurotineae</taxon>
        <taxon>Pleurotaceae</taxon>
        <taxon>Pleurotus</taxon>
    </lineage>
</organism>
<dbReference type="OrthoDB" id="415590at2759"/>
<feature type="binding site" evidence="9">
    <location>
        <begin position="228"/>
        <end position="233"/>
    </location>
    <ligand>
        <name>ATP</name>
        <dbReference type="ChEBI" id="CHEBI:30616"/>
    </ligand>
</feature>
<dbReference type="EC" id="2.7.1.15" evidence="9"/>
<feature type="binding site" evidence="9">
    <location>
        <position position="184"/>
    </location>
    <ligand>
        <name>ATP</name>
        <dbReference type="ChEBI" id="CHEBI:30616"/>
    </ligand>
</feature>
<protein>
    <recommendedName>
        <fullName evidence="9">Ribokinase</fullName>
        <shortName evidence="9">RK</shortName>
        <ecNumber evidence="9">2.7.1.15</ecNumber>
    </recommendedName>
</protein>
<evidence type="ECO:0000313" key="12">
    <source>
        <dbReference type="Proteomes" id="UP000027073"/>
    </source>
</evidence>
<dbReference type="GO" id="GO:0005737">
    <property type="term" value="C:cytoplasm"/>
    <property type="evidence" value="ECO:0007669"/>
    <property type="project" value="UniProtKB-SubCell"/>
</dbReference>
<feature type="binding site" evidence="9">
    <location>
        <position position="303"/>
    </location>
    <ligand>
        <name>K(+)</name>
        <dbReference type="ChEBI" id="CHEBI:29103"/>
    </ligand>
</feature>
<comment type="catalytic activity">
    <reaction evidence="9">
        <text>D-ribose + ATP = D-ribose 5-phosphate + ADP + H(+)</text>
        <dbReference type="Rhea" id="RHEA:13697"/>
        <dbReference type="ChEBI" id="CHEBI:15378"/>
        <dbReference type="ChEBI" id="CHEBI:30616"/>
        <dbReference type="ChEBI" id="CHEBI:47013"/>
        <dbReference type="ChEBI" id="CHEBI:78346"/>
        <dbReference type="ChEBI" id="CHEBI:456216"/>
        <dbReference type="EC" id="2.7.1.15"/>
    </reaction>
</comment>
<comment type="pathway">
    <text evidence="9">Carbohydrate metabolism; D-ribose degradation; D-ribose 5-phosphate from beta-D-ribopyranose: step 2/2.</text>
</comment>
<evidence type="ECO:0000313" key="11">
    <source>
        <dbReference type="EMBL" id="KDQ27873.1"/>
    </source>
</evidence>
<feature type="binding site" evidence="9">
    <location>
        <position position="308"/>
    </location>
    <ligand>
        <name>K(+)</name>
        <dbReference type="ChEBI" id="CHEBI:29103"/>
    </ligand>
</feature>
<evidence type="ECO:0000256" key="5">
    <source>
        <dbReference type="ARBA" id="ARBA00022840"/>
    </source>
</evidence>